<dbReference type="Proteomes" id="UP001367508">
    <property type="component" value="Unassembled WGS sequence"/>
</dbReference>
<organism evidence="2 3">
    <name type="scientific">Canavalia gladiata</name>
    <name type="common">Sword bean</name>
    <name type="synonym">Dolichos gladiatus</name>
    <dbReference type="NCBI Taxonomy" id="3824"/>
    <lineage>
        <taxon>Eukaryota</taxon>
        <taxon>Viridiplantae</taxon>
        <taxon>Streptophyta</taxon>
        <taxon>Embryophyta</taxon>
        <taxon>Tracheophyta</taxon>
        <taxon>Spermatophyta</taxon>
        <taxon>Magnoliopsida</taxon>
        <taxon>eudicotyledons</taxon>
        <taxon>Gunneridae</taxon>
        <taxon>Pentapetalae</taxon>
        <taxon>rosids</taxon>
        <taxon>fabids</taxon>
        <taxon>Fabales</taxon>
        <taxon>Fabaceae</taxon>
        <taxon>Papilionoideae</taxon>
        <taxon>50 kb inversion clade</taxon>
        <taxon>NPAAA clade</taxon>
        <taxon>indigoferoid/millettioid clade</taxon>
        <taxon>Phaseoleae</taxon>
        <taxon>Canavalia</taxon>
    </lineage>
</organism>
<feature type="compositionally biased region" description="Basic and acidic residues" evidence="1">
    <location>
        <begin position="45"/>
        <end position="56"/>
    </location>
</feature>
<reference evidence="2 3" key="1">
    <citation type="submission" date="2024-01" db="EMBL/GenBank/DDBJ databases">
        <title>The genomes of 5 underutilized Papilionoideae crops provide insights into root nodulation and disease resistanc.</title>
        <authorList>
            <person name="Jiang F."/>
        </authorList>
    </citation>
    <scope>NUCLEOTIDE SEQUENCE [LARGE SCALE GENOMIC DNA]</scope>
    <source>
        <strain evidence="2">LVBAO_FW01</strain>
        <tissue evidence="2">Leaves</tissue>
    </source>
</reference>
<dbReference type="AlphaFoldDB" id="A0AAN9LR26"/>
<evidence type="ECO:0000313" key="3">
    <source>
        <dbReference type="Proteomes" id="UP001367508"/>
    </source>
</evidence>
<sequence>MQNLFLVYVENGRETMIRLAILTGLSGVMISSGNHRKRVSSPQHCDNRGSKHEADPGIDVELKGRVKDLSAMVNASLSSKGSSCSRLSYDSENKHIPLGKYHVSARSMEDFHNTVKSLLQHSVAVDVHCEETSSQDQLSYTCDM</sequence>
<feature type="region of interest" description="Disordered" evidence="1">
    <location>
        <begin position="34"/>
        <end position="56"/>
    </location>
</feature>
<keyword evidence="3" id="KW-1185">Reference proteome</keyword>
<comment type="caution">
    <text evidence="2">The sequence shown here is derived from an EMBL/GenBank/DDBJ whole genome shotgun (WGS) entry which is preliminary data.</text>
</comment>
<proteinExistence type="predicted"/>
<evidence type="ECO:0000256" key="1">
    <source>
        <dbReference type="SAM" id="MobiDB-lite"/>
    </source>
</evidence>
<evidence type="ECO:0000313" key="2">
    <source>
        <dbReference type="EMBL" id="KAK7338557.1"/>
    </source>
</evidence>
<dbReference type="EMBL" id="JAYMYQ010000004">
    <property type="protein sequence ID" value="KAK7338557.1"/>
    <property type="molecule type" value="Genomic_DNA"/>
</dbReference>
<name>A0AAN9LR26_CANGL</name>
<accession>A0AAN9LR26</accession>
<gene>
    <name evidence="2" type="ORF">VNO77_19171</name>
</gene>
<protein>
    <submittedName>
        <fullName evidence="2">Uncharacterized protein</fullName>
    </submittedName>
</protein>